<organism evidence="1 2">
    <name type="scientific">Steinernema glaseri</name>
    <dbReference type="NCBI Taxonomy" id="37863"/>
    <lineage>
        <taxon>Eukaryota</taxon>
        <taxon>Metazoa</taxon>
        <taxon>Ecdysozoa</taxon>
        <taxon>Nematoda</taxon>
        <taxon>Chromadorea</taxon>
        <taxon>Rhabditida</taxon>
        <taxon>Tylenchina</taxon>
        <taxon>Panagrolaimomorpha</taxon>
        <taxon>Strongyloidoidea</taxon>
        <taxon>Steinernematidae</taxon>
        <taxon>Steinernema</taxon>
    </lineage>
</organism>
<evidence type="ECO:0000313" key="1">
    <source>
        <dbReference type="Proteomes" id="UP000095287"/>
    </source>
</evidence>
<keyword evidence="1" id="KW-1185">Reference proteome</keyword>
<dbReference type="AlphaFoldDB" id="A0A1I7YXZ2"/>
<name>A0A1I7YXZ2_9BILA</name>
<dbReference type="Proteomes" id="UP000095287">
    <property type="component" value="Unplaced"/>
</dbReference>
<dbReference type="WBParaSite" id="L893_g20853.t1">
    <property type="protein sequence ID" value="L893_g20853.t1"/>
    <property type="gene ID" value="L893_g20853"/>
</dbReference>
<evidence type="ECO:0000313" key="2">
    <source>
        <dbReference type="WBParaSite" id="L893_g20853.t1"/>
    </source>
</evidence>
<sequence length="83" mass="9399">MFSQIPICLTKRLFLDKSFGQCARPMAVNSEESDGFEVLVSCFQSSLFKVAHKNHKGVAVRDPSSPTLKHYPWMTFKRSTCVT</sequence>
<proteinExistence type="predicted"/>
<reference evidence="2" key="1">
    <citation type="submission" date="2016-11" db="UniProtKB">
        <authorList>
            <consortium name="WormBaseParasite"/>
        </authorList>
    </citation>
    <scope>IDENTIFICATION</scope>
</reference>
<protein>
    <submittedName>
        <fullName evidence="2">Secreted protein</fullName>
    </submittedName>
</protein>
<accession>A0A1I7YXZ2</accession>